<evidence type="ECO:0000313" key="3">
    <source>
        <dbReference type="Proteomes" id="UP000176997"/>
    </source>
</evidence>
<dbReference type="Pfam" id="PF01182">
    <property type="entry name" value="Glucosamine_iso"/>
    <property type="match status" value="1"/>
</dbReference>
<comment type="caution">
    <text evidence="2">The sequence shown here is derived from an EMBL/GenBank/DDBJ whole genome shotgun (WGS) entry which is preliminary data.</text>
</comment>
<dbReference type="Proteomes" id="UP000176997">
    <property type="component" value="Unassembled WGS sequence"/>
</dbReference>
<accession>A0A1G2S8U3</accession>
<name>A0A1G2S8U3_9BACT</name>
<evidence type="ECO:0000259" key="1">
    <source>
        <dbReference type="Pfam" id="PF01182"/>
    </source>
</evidence>
<dbReference type="SUPFAM" id="SSF100950">
    <property type="entry name" value="NagB/RpiA/CoA transferase-like"/>
    <property type="match status" value="1"/>
</dbReference>
<dbReference type="EMBL" id="MHUS01000010">
    <property type="protein sequence ID" value="OHA81496.1"/>
    <property type="molecule type" value="Genomic_DNA"/>
</dbReference>
<reference evidence="2 3" key="1">
    <citation type="journal article" date="2016" name="Nat. Commun.">
        <title>Thousands of microbial genomes shed light on interconnected biogeochemical processes in an aquifer system.</title>
        <authorList>
            <person name="Anantharaman K."/>
            <person name="Brown C.T."/>
            <person name="Hug L.A."/>
            <person name="Sharon I."/>
            <person name="Castelle C.J."/>
            <person name="Probst A.J."/>
            <person name="Thomas B.C."/>
            <person name="Singh A."/>
            <person name="Wilkins M.J."/>
            <person name="Karaoz U."/>
            <person name="Brodie E.L."/>
            <person name="Williams K.H."/>
            <person name="Hubbard S.S."/>
            <person name="Banfield J.F."/>
        </authorList>
    </citation>
    <scope>NUCLEOTIDE SEQUENCE [LARGE SCALE GENOMIC DNA]</scope>
</reference>
<dbReference type="InterPro" id="IPR037171">
    <property type="entry name" value="NagB/RpiA_transferase-like"/>
</dbReference>
<feature type="domain" description="Glucosamine/galactosamine-6-phosphate isomerase" evidence="1">
    <location>
        <begin position="9"/>
        <end position="224"/>
    </location>
</feature>
<evidence type="ECO:0000313" key="2">
    <source>
        <dbReference type="EMBL" id="OHA81496.1"/>
    </source>
</evidence>
<gene>
    <name evidence="2" type="ORF">A2675_03440</name>
</gene>
<proteinExistence type="predicted"/>
<dbReference type="InterPro" id="IPR006148">
    <property type="entry name" value="Glc/Gal-6P_isomerase"/>
</dbReference>
<dbReference type="GO" id="GO:0005975">
    <property type="term" value="P:carbohydrate metabolic process"/>
    <property type="evidence" value="ECO:0007669"/>
    <property type="project" value="InterPro"/>
</dbReference>
<protein>
    <recommendedName>
        <fullName evidence="1">Glucosamine/galactosamine-6-phosphate isomerase domain-containing protein</fullName>
    </recommendedName>
</protein>
<dbReference type="STRING" id="1802723.A2675_03440"/>
<dbReference type="Gene3D" id="3.40.50.1360">
    <property type="match status" value="1"/>
</dbReference>
<sequence length="233" mass="25686">MELATSARTDAATFLAGDLSRMLMDYQKRAIPTLLFLSGGSALTALDGITPESLSGLITITTLDERYDPTGRNANFVALSKAPFFRRAEMRGVQIVDTCVLVGESQTELADRMESEVRAWKTQYPQGVCIAIAGVGAEGHIAGMMPYPENPPRFAELFEGERWFIGYDAKNKNEFPLRVTATMTFLRKLTHVFAYIQQKGKEAAIEKMKTPGPLAECPARVLQEIPGALYLQT</sequence>
<organism evidence="2 3">
    <name type="scientific">Candidatus Yonathbacteria bacterium RIFCSPHIGHO2_01_FULL_51_10</name>
    <dbReference type="NCBI Taxonomy" id="1802723"/>
    <lineage>
        <taxon>Bacteria</taxon>
        <taxon>Candidatus Yonathiibacteriota</taxon>
    </lineage>
</organism>
<dbReference type="AlphaFoldDB" id="A0A1G2S8U3"/>